<feature type="domain" description="CMP/dCMP-type deaminase" evidence="13">
    <location>
        <begin position="2"/>
        <end position="126"/>
    </location>
</feature>
<comment type="catalytic activity">
    <reaction evidence="12">
        <text>5-amino-6-(5-phospho-D-ribitylamino)uracil + NADP(+) = 5-amino-6-(5-phospho-D-ribosylamino)uracil + NADPH + H(+)</text>
        <dbReference type="Rhea" id="RHEA:17845"/>
        <dbReference type="ChEBI" id="CHEBI:15378"/>
        <dbReference type="ChEBI" id="CHEBI:57783"/>
        <dbReference type="ChEBI" id="CHEBI:58349"/>
        <dbReference type="ChEBI" id="CHEBI:58421"/>
        <dbReference type="ChEBI" id="CHEBI:58453"/>
        <dbReference type="EC" id="1.1.1.193"/>
    </reaction>
</comment>
<dbReference type="EMBL" id="JAGEVF010000009">
    <property type="protein sequence ID" value="MBO3117343.1"/>
    <property type="molecule type" value="Genomic_DNA"/>
</dbReference>
<evidence type="ECO:0000256" key="2">
    <source>
        <dbReference type="ARBA" id="ARBA00004882"/>
    </source>
</evidence>
<dbReference type="SUPFAM" id="SSF53927">
    <property type="entry name" value="Cytidine deaminase-like"/>
    <property type="match status" value="1"/>
</dbReference>
<dbReference type="InterPro" id="IPR016192">
    <property type="entry name" value="APOBEC/CMP_deaminase_Zn-bd"/>
</dbReference>
<keyword evidence="11" id="KW-0511">Multifunctional enzyme</keyword>
<dbReference type="GO" id="GO:0008835">
    <property type="term" value="F:diaminohydroxyphosphoribosylaminopyrimidine deaminase activity"/>
    <property type="evidence" value="ECO:0007669"/>
    <property type="project" value="UniProtKB-EC"/>
</dbReference>
<dbReference type="InterPro" id="IPR050765">
    <property type="entry name" value="Riboflavin_Biosynth_HTPR"/>
</dbReference>
<evidence type="ECO:0000256" key="12">
    <source>
        <dbReference type="PIRNR" id="PIRNR006769"/>
    </source>
</evidence>
<evidence type="ECO:0000256" key="3">
    <source>
        <dbReference type="ARBA" id="ARBA00004910"/>
    </source>
</evidence>
<dbReference type="SUPFAM" id="SSF53597">
    <property type="entry name" value="Dihydrofolate reductase-like"/>
    <property type="match status" value="1"/>
</dbReference>
<dbReference type="Gene3D" id="3.40.430.10">
    <property type="entry name" value="Dihydrofolate Reductase, subunit A"/>
    <property type="match status" value="1"/>
</dbReference>
<comment type="similarity">
    <text evidence="4 12">In the N-terminal section; belongs to the cytidine and deoxycytidylate deaminase family.</text>
</comment>
<keyword evidence="6 12" id="KW-0686">Riboflavin biosynthesis</keyword>
<protein>
    <recommendedName>
        <fullName evidence="12">Riboflavin biosynthesis protein RibD</fullName>
    </recommendedName>
    <domain>
        <recommendedName>
            <fullName evidence="12">Diaminohydroxyphosphoribosylaminopyrimidine deaminase</fullName>
            <shortName evidence="12">DRAP deaminase</shortName>
            <ecNumber evidence="12">3.5.4.26</ecNumber>
        </recommendedName>
        <alternativeName>
            <fullName evidence="12">Riboflavin-specific deaminase</fullName>
        </alternativeName>
    </domain>
    <domain>
        <recommendedName>
            <fullName evidence="12">5-amino-6-(5-phosphoribosylamino)uracil reductase</fullName>
            <ecNumber evidence="12">1.1.1.193</ecNumber>
        </recommendedName>
        <alternativeName>
            <fullName evidence="12">HTP reductase</fullName>
        </alternativeName>
    </domain>
</protein>
<evidence type="ECO:0000313" key="15">
    <source>
        <dbReference type="Proteomes" id="UP000676776"/>
    </source>
</evidence>
<evidence type="ECO:0000256" key="1">
    <source>
        <dbReference type="ARBA" id="ARBA00002151"/>
    </source>
</evidence>
<dbReference type="GO" id="GO:0008703">
    <property type="term" value="F:5-amino-6-(5-phosphoribosylamino)uracil reductase activity"/>
    <property type="evidence" value="ECO:0007669"/>
    <property type="project" value="UniProtKB-EC"/>
</dbReference>
<dbReference type="PROSITE" id="PS00903">
    <property type="entry name" value="CYT_DCMP_DEAMINASES_1"/>
    <property type="match status" value="1"/>
</dbReference>
<dbReference type="PANTHER" id="PTHR38011:SF7">
    <property type="entry name" value="2,5-DIAMINO-6-RIBOSYLAMINO-4(3H)-PYRIMIDINONE 5'-PHOSPHATE REDUCTASE"/>
    <property type="match status" value="1"/>
</dbReference>
<proteinExistence type="inferred from homology"/>
<dbReference type="PIRSF" id="PIRSF006769">
    <property type="entry name" value="RibD"/>
    <property type="match status" value="1"/>
</dbReference>
<sequence length="334" mass="37547">MTQDEKYIHRCLQIGTNGLGSTRPNPMVGSVIVLNNEIIGEGFTSPYGGPHAEVNAINSVKYKDALEKATLYVTLEPCSHFGKTPPCSDLILEKRIPRIVIGCMDDNPTVAGRGIEKLKSAGCDVMVGILNEECKKHHRRFFTFVNKKRPYIILKWAETSDGFIAPIEKKEQNPVWITNGYSRQLVHKWRAEEQAILVGTKTVMADNPSLTVRDWHGNNPTRYILGTSDINMTDFQIRNNEATTVLLNEDIIDFKQPVAAQVCNYLFNNDVNSIIIEGGTTTLQSFIDEGLWDEARVFKGTGEFKNGTKAPEFYGKLISSHNYLNDTLKIYEQN</sequence>
<dbReference type="PROSITE" id="PS51747">
    <property type="entry name" value="CYT_DCMP_DEAMINASES_2"/>
    <property type="match status" value="1"/>
</dbReference>
<keyword evidence="15" id="KW-1185">Reference proteome</keyword>
<comment type="catalytic activity">
    <reaction evidence="12">
        <text>2,5-diamino-6-hydroxy-4-(5-phosphoribosylamino)-pyrimidine + H2O + H(+) = 5-amino-6-(5-phospho-D-ribosylamino)uracil + NH4(+)</text>
        <dbReference type="Rhea" id="RHEA:21868"/>
        <dbReference type="ChEBI" id="CHEBI:15377"/>
        <dbReference type="ChEBI" id="CHEBI:15378"/>
        <dbReference type="ChEBI" id="CHEBI:28938"/>
        <dbReference type="ChEBI" id="CHEBI:58453"/>
        <dbReference type="ChEBI" id="CHEBI:58614"/>
        <dbReference type="EC" id="3.5.4.26"/>
    </reaction>
</comment>
<evidence type="ECO:0000256" key="9">
    <source>
        <dbReference type="ARBA" id="ARBA00022857"/>
    </source>
</evidence>
<keyword evidence="7 12" id="KW-0479">Metal-binding</keyword>
<evidence type="ECO:0000256" key="4">
    <source>
        <dbReference type="ARBA" id="ARBA00005259"/>
    </source>
</evidence>
<name>A0ABS3T3M5_9FLAO</name>
<dbReference type="Pfam" id="PF00383">
    <property type="entry name" value="dCMP_cyt_deam_1"/>
    <property type="match status" value="1"/>
</dbReference>
<dbReference type="EC" id="1.1.1.193" evidence="12"/>
<dbReference type="PANTHER" id="PTHR38011">
    <property type="entry name" value="DIHYDROFOLATE REDUCTASE FAMILY PROTEIN (AFU_ORTHOLOGUE AFUA_8G06820)"/>
    <property type="match status" value="1"/>
</dbReference>
<gene>
    <name evidence="14" type="primary">ribD</name>
    <name evidence="14" type="ORF">J4050_11330</name>
</gene>
<dbReference type="InterPro" id="IPR002734">
    <property type="entry name" value="RibDG_C"/>
</dbReference>
<keyword evidence="8 12" id="KW-0862">Zinc</keyword>
<keyword evidence="10 12" id="KW-0560">Oxidoreductase</keyword>
<keyword evidence="9 12" id="KW-0521">NADP</keyword>
<dbReference type="NCBIfam" id="TIGR00326">
    <property type="entry name" value="eubact_ribD"/>
    <property type="match status" value="1"/>
</dbReference>
<dbReference type="Proteomes" id="UP000676776">
    <property type="component" value="Unassembled WGS sequence"/>
</dbReference>
<dbReference type="EC" id="3.5.4.26" evidence="12"/>
<accession>A0ABS3T3M5</accession>
<dbReference type="CDD" id="cd01284">
    <property type="entry name" value="Riboflavin_deaminase-reductase"/>
    <property type="match status" value="1"/>
</dbReference>
<dbReference type="InterPro" id="IPR016193">
    <property type="entry name" value="Cytidine_deaminase-like"/>
</dbReference>
<dbReference type="Gene3D" id="3.40.140.10">
    <property type="entry name" value="Cytidine Deaminase, domain 2"/>
    <property type="match status" value="1"/>
</dbReference>
<comment type="pathway">
    <text evidence="3 12">Cofactor biosynthesis; riboflavin biosynthesis; 5-amino-6-(D-ribitylamino)uracil from GTP: step 3/4.</text>
</comment>
<dbReference type="RefSeq" id="WP_208154702.1">
    <property type="nucleotide sequence ID" value="NZ_JAGEVF010000009.1"/>
</dbReference>
<dbReference type="InterPro" id="IPR002125">
    <property type="entry name" value="CMP_dCMP_dom"/>
</dbReference>
<evidence type="ECO:0000313" key="14">
    <source>
        <dbReference type="EMBL" id="MBO3117343.1"/>
    </source>
</evidence>
<keyword evidence="12 14" id="KW-0378">Hydrolase</keyword>
<comment type="function">
    <text evidence="1 12">Converts 2,5-diamino-6-(ribosylamino)-4(3h)-pyrimidinone 5'-phosphate into 5-amino-6-(ribosylamino)-2,4(1h,3h)-pyrimidinedione 5'-phosphate.</text>
</comment>
<evidence type="ECO:0000256" key="11">
    <source>
        <dbReference type="ARBA" id="ARBA00023268"/>
    </source>
</evidence>
<reference evidence="14 15" key="1">
    <citation type="submission" date="2021-03" db="EMBL/GenBank/DDBJ databases">
        <title>Winogradskyella sp. nov., isolated from costal sediment.</title>
        <authorList>
            <person name="Gao C."/>
        </authorList>
    </citation>
    <scope>NUCLEOTIDE SEQUENCE [LARGE SCALE GENOMIC DNA]</scope>
    <source>
        <strain evidence="14 15">DF17</strain>
    </source>
</reference>
<comment type="caution">
    <text evidence="14">The sequence shown here is derived from an EMBL/GenBank/DDBJ whole genome shotgun (WGS) entry which is preliminary data.</text>
</comment>
<evidence type="ECO:0000259" key="13">
    <source>
        <dbReference type="PROSITE" id="PS51747"/>
    </source>
</evidence>
<evidence type="ECO:0000256" key="5">
    <source>
        <dbReference type="ARBA" id="ARBA00007417"/>
    </source>
</evidence>
<evidence type="ECO:0000256" key="10">
    <source>
        <dbReference type="ARBA" id="ARBA00023002"/>
    </source>
</evidence>
<dbReference type="InterPro" id="IPR004794">
    <property type="entry name" value="Eubact_RibD"/>
</dbReference>
<evidence type="ECO:0000256" key="6">
    <source>
        <dbReference type="ARBA" id="ARBA00022619"/>
    </source>
</evidence>
<dbReference type="Pfam" id="PF01872">
    <property type="entry name" value="RibD_C"/>
    <property type="match status" value="1"/>
</dbReference>
<organism evidence="14 15">
    <name type="scientific">Winogradskyella pelagia</name>
    <dbReference type="NCBI Taxonomy" id="2819984"/>
    <lineage>
        <taxon>Bacteria</taxon>
        <taxon>Pseudomonadati</taxon>
        <taxon>Bacteroidota</taxon>
        <taxon>Flavobacteriia</taxon>
        <taxon>Flavobacteriales</taxon>
        <taxon>Flavobacteriaceae</taxon>
        <taxon>Winogradskyella</taxon>
    </lineage>
</organism>
<comment type="pathway">
    <text evidence="2 12">Cofactor biosynthesis; riboflavin biosynthesis; 5-amino-6-(D-ribitylamino)uracil from GTP: step 2/4.</text>
</comment>
<evidence type="ECO:0000256" key="8">
    <source>
        <dbReference type="ARBA" id="ARBA00022833"/>
    </source>
</evidence>
<comment type="similarity">
    <text evidence="5 12">In the C-terminal section; belongs to the HTP reductase family.</text>
</comment>
<comment type="cofactor">
    <cofactor evidence="12">
        <name>Zn(2+)</name>
        <dbReference type="ChEBI" id="CHEBI:29105"/>
    </cofactor>
    <text evidence="12">Binds 1 zinc ion.</text>
</comment>
<evidence type="ECO:0000256" key="7">
    <source>
        <dbReference type="ARBA" id="ARBA00022723"/>
    </source>
</evidence>
<dbReference type="InterPro" id="IPR024072">
    <property type="entry name" value="DHFR-like_dom_sf"/>
</dbReference>